<evidence type="ECO:0000313" key="2">
    <source>
        <dbReference type="EMBL" id="MPM01271.1"/>
    </source>
</evidence>
<dbReference type="Pfam" id="PF13568">
    <property type="entry name" value="OMP_b-brl_2"/>
    <property type="match status" value="1"/>
</dbReference>
<gene>
    <name evidence="2" type="ORF">SDC9_47510</name>
</gene>
<protein>
    <recommendedName>
        <fullName evidence="1">Outer membrane protein beta-barrel domain-containing protein</fullName>
    </recommendedName>
</protein>
<reference evidence="2" key="1">
    <citation type="submission" date="2019-08" db="EMBL/GenBank/DDBJ databases">
        <authorList>
            <person name="Kucharzyk K."/>
            <person name="Murdoch R.W."/>
            <person name="Higgins S."/>
            <person name="Loffler F."/>
        </authorList>
    </citation>
    <scope>NUCLEOTIDE SEQUENCE</scope>
</reference>
<dbReference type="InterPro" id="IPR025665">
    <property type="entry name" value="Beta-barrel_OMP_2"/>
</dbReference>
<sequence length="205" mass="22529">MKLRSFLFSALLFSATVLSAQTEGTSTKSSSLTLGFQGGLNVSKFQTELDSTDVSARIGWQGGMMLRYGGSFFIEGHLELGQSSVELVTPDTALMNIKSKVYRTFMSVPVMLGYKVFKSDDGSSSVRLMAGMEASAILKTKVDENLFYVEQDDFEPYSVYAVGGIGMDLWFLRVDLALHYGLTPMLQSDETSKNVMGTFNLGFTF</sequence>
<dbReference type="EMBL" id="VSSQ01000785">
    <property type="protein sequence ID" value="MPM01271.1"/>
    <property type="molecule type" value="Genomic_DNA"/>
</dbReference>
<organism evidence="2">
    <name type="scientific">bioreactor metagenome</name>
    <dbReference type="NCBI Taxonomy" id="1076179"/>
    <lineage>
        <taxon>unclassified sequences</taxon>
        <taxon>metagenomes</taxon>
        <taxon>ecological metagenomes</taxon>
    </lineage>
</organism>
<comment type="caution">
    <text evidence="2">The sequence shown here is derived from an EMBL/GenBank/DDBJ whole genome shotgun (WGS) entry which is preliminary data.</text>
</comment>
<accession>A0A644WCR3</accession>
<dbReference type="AlphaFoldDB" id="A0A644WCR3"/>
<name>A0A644WCR3_9ZZZZ</name>
<proteinExistence type="predicted"/>
<feature type="domain" description="Outer membrane protein beta-barrel" evidence="1">
    <location>
        <begin position="20"/>
        <end position="186"/>
    </location>
</feature>
<evidence type="ECO:0000259" key="1">
    <source>
        <dbReference type="Pfam" id="PF13568"/>
    </source>
</evidence>